<dbReference type="AlphaFoldDB" id="A0A8H6HED8"/>
<accession>A0A8H6HED8</accession>
<organism evidence="1 2">
    <name type="scientific">Ephemerocybe angulata</name>
    <dbReference type="NCBI Taxonomy" id="980116"/>
    <lineage>
        <taxon>Eukaryota</taxon>
        <taxon>Fungi</taxon>
        <taxon>Dikarya</taxon>
        <taxon>Basidiomycota</taxon>
        <taxon>Agaricomycotina</taxon>
        <taxon>Agaricomycetes</taxon>
        <taxon>Agaricomycetidae</taxon>
        <taxon>Agaricales</taxon>
        <taxon>Agaricineae</taxon>
        <taxon>Psathyrellaceae</taxon>
        <taxon>Ephemerocybe</taxon>
    </lineage>
</organism>
<protein>
    <submittedName>
        <fullName evidence="1">Uncharacterized protein</fullName>
    </submittedName>
</protein>
<evidence type="ECO:0000313" key="2">
    <source>
        <dbReference type="Proteomes" id="UP000521943"/>
    </source>
</evidence>
<dbReference type="EMBL" id="JACGCI010000105">
    <property type="protein sequence ID" value="KAF6745509.1"/>
    <property type="molecule type" value="Genomic_DNA"/>
</dbReference>
<reference evidence="1 2" key="1">
    <citation type="submission" date="2020-07" db="EMBL/GenBank/DDBJ databases">
        <title>Comparative genomics of pyrophilous fungi reveals a link between fire events and developmental genes.</title>
        <authorList>
            <consortium name="DOE Joint Genome Institute"/>
            <person name="Steindorff A.S."/>
            <person name="Carver A."/>
            <person name="Calhoun S."/>
            <person name="Stillman K."/>
            <person name="Liu H."/>
            <person name="Lipzen A."/>
            <person name="Pangilinan J."/>
            <person name="Labutti K."/>
            <person name="Bruns T.D."/>
            <person name="Grigoriev I.V."/>
        </authorList>
    </citation>
    <scope>NUCLEOTIDE SEQUENCE [LARGE SCALE GENOMIC DNA]</scope>
    <source>
        <strain evidence="1 2">CBS 144469</strain>
    </source>
</reference>
<name>A0A8H6HED8_9AGAR</name>
<evidence type="ECO:0000313" key="1">
    <source>
        <dbReference type="EMBL" id="KAF6745509.1"/>
    </source>
</evidence>
<dbReference type="Proteomes" id="UP000521943">
    <property type="component" value="Unassembled WGS sequence"/>
</dbReference>
<proteinExistence type="predicted"/>
<dbReference type="OrthoDB" id="3052191at2759"/>
<gene>
    <name evidence="1" type="ORF">DFP72DRAFT_856457</name>
</gene>
<comment type="caution">
    <text evidence="1">The sequence shown here is derived from an EMBL/GenBank/DDBJ whole genome shotgun (WGS) entry which is preliminary data.</text>
</comment>
<keyword evidence="2" id="KW-1185">Reference proteome</keyword>
<sequence length="154" mass="17548">MDEKMPEGSIRVKDIEVLALLHDCVVPTIWHTPTSTSVDGVSISEDVDLRVPFFPNGSVSMMICTNPSSEASLPYAYRVYMDPCYVVPPHNQCIEKIFGKPWMGNIVVVRYARTYSLDRKCFSNVQKHECEVMIALLGEWLDEVWRKAFGQVVF</sequence>